<proteinExistence type="predicted"/>
<protein>
    <submittedName>
        <fullName evidence="2">TAXI family TRAP transporter solute-binding subunit</fullName>
    </submittedName>
</protein>
<feature type="signal peptide" evidence="1">
    <location>
        <begin position="1"/>
        <end position="26"/>
    </location>
</feature>
<dbReference type="Pfam" id="PF16868">
    <property type="entry name" value="NMT1_3"/>
    <property type="match status" value="1"/>
</dbReference>
<feature type="chain" id="PRO_5046230596" evidence="1">
    <location>
        <begin position="27"/>
        <end position="324"/>
    </location>
</feature>
<comment type="caution">
    <text evidence="2">The sequence shown here is derived from an EMBL/GenBank/DDBJ whole genome shotgun (WGS) entry which is preliminary data.</text>
</comment>
<dbReference type="EMBL" id="JAKGUD010000004">
    <property type="protein sequence ID" value="MCF4142289.1"/>
    <property type="molecule type" value="Genomic_DNA"/>
</dbReference>
<gene>
    <name evidence="2" type="ORF">L2W38_05635</name>
</gene>
<keyword evidence="1" id="KW-0732">Signal</keyword>
<dbReference type="SUPFAM" id="SSF53850">
    <property type="entry name" value="Periplasmic binding protein-like II"/>
    <property type="match status" value="1"/>
</dbReference>
<keyword evidence="3" id="KW-1185">Reference proteome</keyword>
<reference evidence="2 3" key="1">
    <citation type="submission" date="2022-01" db="EMBL/GenBank/DDBJ databases">
        <title>Dethiosulfovibrio faecalis sp. nov., a novel proteolytic, non-sulfur-reducing bacterium isolated from a marine aquaculture solid waste bioreactor.</title>
        <authorList>
            <person name="Grabowski S."/>
            <person name="Apolinario E."/>
            <person name="Schneider N."/>
            <person name="Marshall C.W."/>
            <person name="Sowers K.R."/>
        </authorList>
    </citation>
    <scope>NUCLEOTIDE SEQUENCE [LARGE SCALE GENOMIC DNA]</scope>
    <source>
        <strain evidence="2 3">DSM 12537</strain>
    </source>
</reference>
<evidence type="ECO:0000313" key="2">
    <source>
        <dbReference type="EMBL" id="MCF4142289.1"/>
    </source>
</evidence>
<accession>A0ABS9EM61</accession>
<dbReference type="RefSeq" id="WP_236099043.1">
    <property type="nucleotide sequence ID" value="NZ_JAKGUD010000004.1"/>
</dbReference>
<dbReference type="NCBIfam" id="TIGR02122">
    <property type="entry name" value="TRAP_TAXI"/>
    <property type="match status" value="1"/>
</dbReference>
<dbReference type="Gene3D" id="3.40.190.10">
    <property type="entry name" value="Periplasmic binding protein-like II"/>
    <property type="match status" value="2"/>
</dbReference>
<sequence>MGKKKTRGAYLICAVMLLSFATMASAATERLLMGTSSAGASYYILGSGLAKVLSDNVDDMEVSVEVTGGPTTNIQLIQQGDMELGLSTVWLAGDAYNGTGWTKGKKYQNFRTLCPLYSSILYIYTLKDSGIKSVYDLEGKNVSVGAPGATSELAGRAVLKVLGIKPKSISSLPTSSQVNGLKDGLMDAVFAVSGVPASWLLDLETTHDVAFIPLEQKDMDKVLQEYPFWSKGSIPAGSYKNQGSDVPVFAFWNASIAAKNLSEKTAYNIVKTTFECLDQLIAVDPTAKQASMDKIQHLTTPLHPGALKYYHEQGIEIPERLILK</sequence>
<name>A0ABS9EM61_9BACT</name>
<evidence type="ECO:0000313" key="3">
    <source>
        <dbReference type="Proteomes" id="UP001200430"/>
    </source>
</evidence>
<evidence type="ECO:0000256" key="1">
    <source>
        <dbReference type="SAM" id="SignalP"/>
    </source>
</evidence>
<dbReference type="Proteomes" id="UP001200430">
    <property type="component" value="Unassembled WGS sequence"/>
</dbReference>
<organism evidence="2 3">
    <name type="scientific">Dethiosulfovibrio marinus</name>
    <dbReference type="NCBI Taxonomy" id="133532"/>
    <lineage>
        <taxon>Bacteria</taxon>
        <taxon>Thermotogati</taxon>
        <taxon>Synergistota</taxon>
        <taxon>Synergistia</taxon>
        <taxon>Synergistales</taxon>
        <taxon>Dethiosulfovibrionaceae</taxon>
        <taxon>Dethiosulfovibrio</taxon>
    </lineage>
</organism>
<dbReference type="PANTHER" id="PTHR42941:SF1">
    <property type="entry name" value="SLL1037 PROTEIN"/>
    <property type="match status" value="1"/>
</dbReference>
<dbReference type="InterPro" id="IPR011852">
    <property type="entry name" value="TRAP_TAXI"/>
</dbReference>
<dbReference type="PANTHER" id="PTHR42941">
    <property type="entry name" value="SLL1037 PROTEIN"/>
    <property type="match status" value="1"/>
</dbReference>